<dbReference type="SUPFAM" id="SSF50494">
    <property type="entry name" value="Trypsin-like serine proteases"/>
    <property type="match status" value="1"/>
</dbReference>
<keyword evidence="2" id="KW-0378">Hydrolase</keyword>
<comment type="caution">
    <text evidence="4">The sequence shown here is derived from an EMBL/GenBank/DDBJ whole genome shotgun (WGS) entry which is preliminary data.</text>
</comment>
<protein>
    <submittedName>
        <fullName evidence="4">Trypsin-like peptidase domain-containing protein</fullName>
    </submittedName>
</protein>
<dbReference type="InterPro" id="IPR051201">
    <property type="entry name" value="Chloro_Bact_Ser_Proteases"/>
</dbReference>
<evidence type="ECO:0000313" key="5">
    <source>
        <dbReference type="Proteomes" id="UP001333818"/>
    </source>
</evidence>
<gene>
    <name evidence="4" type="ORF">V2H45_19035</name>
</gene>
<dbReference type="InterPro" id="IPR007280">
    <property type="entry name" value="Peptidase_C_arc/bac"/>
</dbReference>
<proteinExistence type="predicted"/>
<keyword evidence="5" id="KW-1185">Reference proteome</keyword>
<accession>A0AAW9Q7D8</accession>
<reference evidence="4" key="1">
    <citation type="submission" date="2024-01" db="EMBL/GenBank/DDBJ databases">
        <title>Bank of Algae and Cyanobacteria of the Azores (BACA) strain genomes.</title>
        <authorList>
            <person name="Luz R."/>
            <person name="Cordeiro R."/>
            <person name="Fonseca A."/>
            <person name="Goncalves V."/>
        </authorList>
    </citation>
    <scope>NUCLEOTIDE SEQUENCE</scope>
    <source>
        <strain evidence="4">BACA0141</strain>
    </source>
</reference>
<dbReference type="PRINTS" id="PR00834">
    <property type="entry name" value="PROTEASES2C"/>
</dbReference>
<evidence type="ECO:0000259" key="3">
    <source>
        <dbReference type="Pfam" id="PF04151"/>
    </source>
</evidence>
<sequence>MKRGFVSIIATSLMLFGGAIGTTGAILTAAPKPIQAQDIDEETNIRVYKAASPAVVSIRSASGNGSGSIIDAKGLVLTSAHVVKGSNTVTVTLANKQKLQGQVIASSRNPDLALIRLQGVTSDLPTIKIGYSSQIQVGQRAFAIGDPFGRFAGTLTTGIVSRIDTDRNLIQTDAALNPGNSGGPLLNGRGELIGVNTSIYTSGEHEGNIGLGFAITADTVREFMAAAQQGRIANNNPVKQPPTTLLLNGAAIASTLTAQDETLPDGSLYKVFQFEGQARQRVVLEMRSTDIDPYLALFDANGNKIAEDDDSGGGKNARITITLPRTGRYTLYANSYEPGDSGRFTLSARVSDYQTPTATDFSDPPSNSQSAILLQRNGTLGAGSRVFARDGSLFDTFSFAGTAGQIVKITLSSQDFHPYLVIFSPDRQVLKENNGLPDRKNAAITLELPFTGTYRVVANAFDRSGRGNYSLTVQRLR</sequence>
<dbReference type="GO" id="GO:0004252">
    <property type="term" value="F:serine-type endopeptidase activity"/>
    <property type="evidence" value="ECO:0007669"/>
    <property type="project" value="InterPro"/>
</dbReference>
<evidence type="ECO:0000256" key="1">
    <source>
        <dbReference type="ARBA" id="ARBA00022670"/>
    </source>
</evidence>
<dbReference type="PANTHER" id="PTHR43343:SF3">
    <property type="entry name" value="PROTEASE DO-LIKE 8, CHLOROPLASTIC"/>
    <property type="match status" value="1"/>
</dbReference>
<organism evidence="4 5">
    <name type="scientific">Tumidithrix elongata BACA0141</name>
    <dbReference type="NCBI Taxonomy" id="2716417"/>
    <lineage>
        <taxon>Bacteria</taxon>
        <taxon>Bacillati</taxon>
        <taxon>Cyanobacteriota</taxon>
        <taxon>Cyanophyceae</taxon>
        <taxon>Pseudanabaenales</taxon>
        <taxon>Pseudanabaenaceae</taxon>
        <taxon>Tumidithrix</taxon>
        <taxon>Tumidithrix elongata</taxon>
    </lineage>
</organism>
<feature type="domain" description="Peptidase C-terminal archaeal/bacterial" evidence="3">
    <location>
        <begin position="270"/>
        <end position="333"/>
    </location>
</feature>
<dbReference type="InterPro" id="IPR009003">
    <property type="entry name" value="Peptidase_S1_PA"/>
</dbReference>
<dbReference type="Gene3D" id="2.60.120.380">
    <property type="match status" value="2"/>
</dbReference>
<dbReference type="RefSeq" id="WP_330485279.1">
    <property type="nucleotide sequence ID" value="NZ_JAZBJZ010000096.1"/>
</dbReference>
<dbReference type="GO" id="GO:0006508">
    <property type="term" value="P:proteolysis"/>
    <property type="evidence" value="ECO:0007669"/>
    <property type="project" value="UniProtKB-KW"/>
</dbReference>
<dbReference type="InterPro" id="IPR001940">
    <property type="entry name" value="Peptidase_S1C"/>
</dbReference>
<dbReference type="AlphaFoldDB" id="A0AAW9Q7D8"/>
<dbReference type="EMBL" id="JAZBJZ010000096">
    <property type="protein sequence ID" value="MEE3718843.1"/>
    <property type="molecule type" value="Genomic_DNA"/>
</dbReference>
<dbReference type="PANTHER" id="PTHR43343">
    <property type="entry name" value="PEPTIDASE S12"/>
    <property type="match status" value="1"/>
</dbReference>
<dbReference type="Pfam" id="PF13365">
    <property type="entry name" value="Trypsin_2"/>
    <property type="match status" value="1"/>
</dbReference>
<evidence type="ECO:0000313" key="4">
    <source>
        <dbReference type="EMBL" id="MEE3718843.1"/>
    </source>
</evidence>
<evidence type="ECO:0000256" key="2">
    <source>
        <dbReference type="ARBA" id="ARBA00022801"/>
    </source>
</evidence>
<dbReference type="Pfam" id="PF04151">
    <property type="entry name" value="PPC"/>
    <property type="match status" value="1"/>
</dbReference>
<name>A0AAW9Q7D8_9CYAN</name>
<keyword evidence="1" id="KW-0645">Protease</keyword>
<dbReference type="Proteomes" id="UP001333818">
    <property type="component" value="Unassembled WGS sequence"/>
</dbReference>
<dbReference type="Gene3D" id="2.40.10.120">
    <property type="match status" value="1"/>
</dbReference>